<protein>
    <submittedName>
        <fullName evidence="2">Uncharacterized protein</fullName>
    </submittedName>
</protein>
<name>A0AAP4BBK9_9FIRM</name>
<dbReference type="AlphaFoldDB" id="A0AAP4BBK9"/>
<keyword evidence="1" id="KW-0472">Membrane</keyword>
<dbReference type="Proteomes" id="UP001300383">
    <property type="component" value="Unassembled WGS sequence"/>
</dbReference>
<reference evidence="2 3" key="1">
    <citation type="submission" date="2023-05" db="EMBL/GenBank/DDBJ databases">
        <title>[ruminococcus] sp. nov., isolated from a pig farm feces dump.</title>
        <authorList>
            <person name="Chang Y.-H."/>
        </authorList>
    </citation>
    <scope>NUCLEOTIDE SEQUENCE [LARGE SCALE GENOMIC DNA]</scope>
    <source>
        <strain evidence="2 3">YH-rum2234</strain>
    </source>
</reference>
<dbReference type="EMBL" id="JASGBQ010000022">
    <property type="protein sequence ID" value="MDI9242960.1"/>
    <property type="molecule type" value="Genomic_DNA"/>
</dbReference>
<organism evidence="2 3">
    <name type="scientific">Fusibacillus kribbianus</name>
    <dbReference type="NCBI Taxonomy" id="3044208"/>
    <lineage>
        <taxon>Bacteria</taxon>
        <taxon>Bacillati</taxon>
        <taxon>Bacillota</taxon>
        <taxon>Clostridia</taxon>
        <taxon>Lachnospirales</taxon>
        <taxon>Lachnospiraceae</taxon>
        <taxon>Fusibacillus</taxon>
    </lineage>
</organism>
<keyword evidence="1" id="KW-0812">Transmembrane</keyword>
<gene>
    <name evidence="2" type="ORF">QJ036_10830</name>
</gene>
<feature type="transmembrane region" description="Helical" evidence="1">
    <location>
        <begin position="83"/>
        <end position="102"/>
    </location>
</feature>
<feature type="transmembrane region" description="Helical" evidence="1">
    <location>
        <begin position="51"/>
        <end position="77"/>
    </location>
</feature>
<accession>A0AAP4BBK9</accession>
<proteinExistence type="predicted"/>
<evidence type="ECO:0000313" key="2">
    <source>
        <dbReference type="EMBL" id="MDI9242960.1"/>
    </source>
</evidence>
<evidence type="ECO:0000313" key="3">
    <source>
        <dbReference type="Proteomes" id="UP001300383"/>
    </source>
</evidence>
<sequence length="112" mass="12438">MLLYIGVRNLGEGFALRHLQGKTAESLKEKMKKDKLEEWPRFCRLWGIGDLILGVLAVAVAVAGVFHTLGFFSLSFAGDITKWVAGVALLFVVVGVAYTMVLNKKYTGSFWR</sequence>
<comment type="caution">
    <text evidence="2">The sequence shown here is derived from an EMBL/GenBank/DDBJ whole genome shotgun (WGS) entry which is preliminary data.</text>
</comment>
<keyword evidence="1" id="KW-1133">Transmembrane helix</keyword>
<evidence type="ECO:0000256" key="1">
    <source>
        <dbReference type="SAM" id="Phobius"/>
    </source>
</evidence>
<keyword evidence="3" id="KW-1185">Reference proteome</keyword>